<keyword evidence="5" id="KW-1185">Reference proteome</keyword>
<sequence length="532" mass="59457">MTSKETVKRGENLPLKILPSATHIDILVASIAKHRAFNKRFDGKAEYRLVYKDGSEVKSIPGTSPPEPFTLNRYKEESGFGYARIIFYLLPTRDIFEELNDILTESPTSSITEIDSDPEGENLKPVEFMQQDKNAQVTHRESSHYVDCPICWAKFPIEVIGDHVHICAEGKEEFADPFSTAEDSPNEKGAIQGQGDLKEEIAKLATNVKEDEIRVTVRRKHLWWDFTRARNEYFCPTNTIKVTFCGEPAIDDGGPKREFFTEMLEYCETRLFPDGFPTESVLAVARDDFLTAGEVMAMSIVQGGPCPNFLAPEIYNVLSRSFLRSASEMELKDILLKDHVLDTLQRIGVPAKENKESIKRVVEAICMYDQTPAGSLSSLVKLEEGLKTYGLLKSIRGSPDMWRPVFVPGCEPSVTATTFLNELVVDFSLSDVKKQQEIDVFYHFTNFIQSLDSAGVGKTLKWAVGATTIPPLGLPKKISVQFLHGCTPGCKCRPTTSTFDLRITIHTHLDNEDDMNSIMASALGDSEGFGLI</sequence>
<comment type="caution">
    <text evidence="4">The sequence shown here is derived from an EMBL/GenBank/DDBJ whole genome shotgun (WGS) entry which is preliminary data.</text>
</comment>
<dbReference type="SUPFAM" id="SSF56204">
    <property type="entry name" value="Hect, E3 ligase catalytic domain"/>
    <property type="match status" value="1"/>
</dbReference>
<dbReference type="EMBL" id="JARQWQ010000109">
    <property type="protein sequence ID" value="KAK2550556.1"/>
    <property type="molecule type" value="Genomic_DNA"/>
</dbReference>
<dbReference type="PROSITE" id="PS50237">
    <property type="entry name" value="HECT"/>
    <property type="match status" value="1"/>
</dbReference>
<dbReference type="InterPro" id="IPR000569">
    <property type="entry name" value="HECT_dom"/>
</dbReference>
<evidence type="ECO:0000313" key="5">
    <source>
        <dbReference type="Proteomes" id="UP001249851"/>
    </source>
</evidence>
<organism evidence="4 5">
    <name type="scientific">Acropora cervicornis</name>
    <name type="common">Staghorn coral</name>
    <dbReference type="NCBI Taxonomy" id="6130"/>
    <lineage>
        <taxon>Eukaryota</taxon>
        <taxon>Metazoa</taxon>
        <taxon>Cnidaria</taxon>
        <taxon>Anthozoa</taxon>
        <taxon>Hexacorallia</taxon>
        <taxon>Scleractinia</taxon>
        <taxon>Astrocoeniina</taxon>
        <taxon>Acroporidae</taxon>
        <taxon>Acropora</taxon>
    </lineage>
</organism>
<name>A0AAD9PWW7_ACRCE</name>
<evidence type="ECO:0000256" key="1">
    <source>
        <dbReference type="ARBA" id="ARBA00022786"/>
    </source>
</evidence>
<proteinExistence type="predicted"/>
<feature type="domain" description="HECT" evidence="3">
    <location>
        <begin position="231"/>
        <end position="265"/>
    </location>
</feature>
<reference evidence="4" key="2">
    <citation type="journal article" date="2023" name="Science">
        <title>Genomic signatures of disease resistance in endangered staghorn corals.</title>
        <authorList>
            <person name="Vollmer S.V."/>
            <person name="Selwyn J.D."/>
            <person name="Despard B.A."/>
            <person name="Roesel C.L."/>
        </authorList>
    </citation>
    <scope>NUCLEOTIDE SEQUENCE</scope>
    <source>
        <strain evidence="4">K2</strain>
    </source>
</reference>
<protein>
    <submittedName>
        <fullName evidence="4">G2/M phase-specific E3 ubiquitin-protein ligase</fullName>
    </submittedName>
</protein>
<dbReference type="InterPro" id="IPR035983">
    <property type="entry name" value="Hect_E3_ubiquitin_ligase"/>
</dbReference>
<evidence type="ECO:0000259" key="3">
    <source>
        <dbReference type="PROSITE" id="PS50237"/>
    </source>
</evidence>
<keyword evidence="1 2" id="KW-0833">Ubl conjugation pathway</keyword>
<accession>A0AAD9PWW7</accession>
<dbReference type="GO" id="GO:0004842">
    <property type="term" value="F:ubiquitin-protein transferase activity"/>
    <property type="evidence" value="ECO:0007669"/>
    <property type="project" value="InterPro"/>
</dbReference>
<reference evidence="4" key="1">
    <citation type="journal article" date="2023" name="G3 (Bethesda)">
        <title>Whole genome assembly and annotation of the endangered Caribbean coral Acropora cervicornis.</title>
        <authorList>
            <person name="Selwyn J.D."/>
            <person name="Vollmer S.V."/>
        </authorList>
    </citation>
    <scope>NUCLEOTIDE SEQUENCE</scope>
    <source>
        <strain evidence="4">K2</strain>
    </source>
</reference>
<dbReference type="Gene3D" id="3.90.1750.10">
    <property type="entry name" value="Hect, E3 ligase catalytic domains"/>
    <property type="match status" value="1"/>
</dbReference>
<evidence type="ECO:0000256" key="2">
    <source>
        <dbReference type="PROSITE-ProRule" id="PRU00104"/>
    </source>
</evidence>
<gene>
    <name evidence="4" type="ORF">P5673_028759</name>
</gene>
<dbReference type="Proteomes" id="UP001249851">
    <property type="component" value="Unassembled WGS sequence"/>
</dbReference>
<dbReference type="AlphaFoldDB" id="A0AAD9PWW7"/>
<evidence type="ECO:0000313" key="4">
    <source>
        <dbReference type="EMBL" id="KAK2550556.1"/>
    </source>
</evidence>
<comment type="caution">
    <text evidence="2">Lacks conserved residue(s) required for the propagation of feature annotation.</text>
</comment>